<sequence length="254" mass="28250">MNLFRSYCCLIVLCLFVPDASAQEQQPVSVHLQTEFGQPFVVRWNGKKFESSASGYLVLPQVGSGNQSFTVFFNGMEKAEFRYTIAVGNDTKGYTLRQAIDNSWRLFDMVEWATIEGVYIEPAPKEVIAEKPPASIPAPVSEDRPVEKIPVRSVETPAVKTGSPVVARPREPLTTGISKIFDKSGSTGIDQVYVLTNGVRSDTIALFIPVLTEEMPKTGTNPAAVLKHTNQTIDMVAQNREWLATRRRYLFMSN</sequence>
<dbReference type="RefSeq" id="WP_161819573.1">
    <property type="nucleotide sequence ID" value="NZ_JAACJS010000015.1"/>
</dbReference>
<organism evidence="2 3">
    <name type="scientific">Sediminibacterium roseum</name>
    <dbReference type="NCBI Taxonomy" id="1978412"/>
    <lineage>
        <taxon>Bacteria</taxon>
        <taxon>Pseudomonadati</taxon>
        <taxon>Bacteroidota</taxon>
        <taxon>Chitinophagia</taxon>
        <taxon>Chitinophagales</taxon>
        <taxon>Chitinophagaceae</taxon>
        <taxon>Sediminibacterium</taxon>
    </lineage>
</organism>
<dbReference type="EMBL" id="JAACJS010000015">
    <property type="protein sequence ID" value="NCI51287.1"/>
    <property type="molecule type" value="Genomic_DNA"/>
</dbReference>
<name>A0ABW9ZVU2_9BACT</name>
<protein>
    <submittedName>
        <fullName evidence="2">Uncharacterized protein</fullName>
    </submittedName>
</protein>
<keyword evidence="3" id="KW-1185">Reference proteome</keyword>
<keyword evidence="1" id="KW-0732">Signal</keyword>
<comment type="caution">
    <text evidence="2">The sequence shown here is derived from an EMBL/GenBank/DDBJ whole genome shotgun (WGS) entry which is preliminary data.</text>
</comment>
<dbReference type="Proteomes" id="UP000753802">
    <property type="component" value="Unassembled WGS sequence"/>
</dbReference>
<gene>
    <name evidence="2" type="ORF">GWC95_15265</name>
</gene>
<reference evidence="2 3" key="1">
    <citation type="submission" date="2020-01" db="EMBL/GenBank/DDBJ databases">
        <title>Genome analysis.</title>
        <authorList>
            <person name="Wu S."/>
            <person name="Wang G."/>
        </authorList>
    </citation>
    <scope>NUCLEOTIDE SEQUENCE [LARGE SCALE GENOMIC DNA]</scope>
    <source>
        <strain evidence="2 3">SYL130</strain>
    </source>
</reference>
<proteinExistence type="predicted"/>
<feature type="chain" id="PRO_5046914634" evidence="1">
    <location>
        <begin position="23"/>
        <end position="254"/>
    </location>
</feature>
<evidence type="ECO:0000256" key="1">
    <source>
        <dbReference type="SAM" id="SignalP"/>
    </source>
</evidence>
<accession>A0ABW9ZVU2</accession>
<evidence type="ECO:0000313" key="3">
    <source>
        <dbReference type="Proteomes" id="UP000753802"/>
    </source>
</evidence>
<feature type="signal peptide" evidence="1">
    <location>
        <begin position="1"/>
        <end position="22"/>
    </location>
</feature>
<evidence type="ECO:0000313" key="2">
    <source>
        <dbReference type="EMBL" id="NCI51287.1"/>
    </source>
</evidence>